<dbReference type="EMBL" id="KZ805378">
    <property type="protein sequence ID" value="PVI00165.1"/>
    <property type="molecule type" value="Genomic_DNA"/>
</dbReference>
<feature type="compositionally biased region" description="Polar residues" evidence="1">
    <location>
        <begin position="176"/>
        <end position="195"/>
    </location>
</feature>
<name>A0A2V1DSH7_9PLEO</name>
<organism evidence="2 3">
    <name type="scientific">Periconia macrospinosa</name>
    <dbReference type="NCBI Taxonomy" id="97972"/>
    <lineage>
        <taxon>Eukaryota</taxon>
        <taxon>Fungi</taxon>
        <taxon>Dikarya</taxon>
        <taxon>Ascomycota</taxon>
        <taxon>Pezizomycotina</taxon>
        <taxon>Dothideomycetes</taxon>
        <taxon>Pleosporomycetidae</taxon>
        <taxon>Pleosporales</taxon>
        <taxon>Massarineae</taxon>
        <taxon>Periconiaceae</taxon>
        <taxon>Periconia</taxon>
    </lineage>
</organism>
<evidence type="ECO:0000256" key="1">
    <source>
        <dbReference type="SAM" id="MobiDB-lite"/>
    </source>
</evidence>
<dbReference type="AlphaFoldDB" id="A0A2V1DSH7"/>
<reference evidence="2 3" key="1">
    <citation type="journal article" date="2018" name="Sci. Rep.">
        <title>Comparative genomics provides insights into the lifestyle and reveals functional heterogeneity of dark septate endophytic fungi.</title>
        <authorList>
            <person name="Knapp D.G."/>
            <person name="Nemeth J.B."/>
            <person name="Barry K."/>
            <person name="Hainaut M."/>
            <person name="Henrissat B."/>
            <person name="Johnson J."/>
            <person name="Kuo A."/>
            <person name="Lim J.H.P."/>
            <person name="Lipzen A."/>
            <person name="Nolan M."/>
            <person name="Ohm R.A."/>
            <person name="Tamas L."/>
            <person name="Grigoriev I.V."/>
            <person name="Spatafora J.W."/>
            <person name="Nagy L.G."/>
            <person name="Kovacs G.M."/>
        </authorList>
    </citation>
    <scope>NUCLEOTIDE SEQUENCE [LARGE SCALE GENOMIC DNA]</scope>
    <source>
        <strain evidence="2 3">DSE2036</strain>
    </source>
</reference>
<feature type="region of interest" description="Disordered" evidence="1">
    <location>
        <begin position="134"/>
        <end position="153"/>
    </location>
</feature>
<feature type="region of interest" description="Disordered" evidence="1">
    <location>
        <begin position="164"/>
        <end position="208"/>
    </location>
</feature>
<gene>
    <name evidence="2" type="ORF">DM02DRAFT_709183</name>
</gene>
<proteinExistence type="predicted"/>
<sequence>MDPSDIPHGGTREELKQRLQLQSQTILHMKKVNQAKAKRISGLLEHILHLEKISILRAPGYEETLEKVLEQASSTIRDDVLQERLSSQAEKIEELETDLGRQDHQIDFLHTELDWLKLENRRHKETISELEGALEREKNEKGQAAQHESQVPQVQLAEYQIKDREKAKQRGVPQAPKTQFNDVQDEGNGQYSTRISPREGHASQPQPRLLFKPYRYNTHGTPIPDPPFYSTICTNEVAGRCNKKGCRFLHQDQEDVYASLIPHLPAAYPEK</sequence>
<accession>A0A2V1DSH7</accession>
<dbReference type="Proteomes" id="UP000244855">
    <property type="component" value="Unassembled WGS sequence"/>
</dbReference>
<evidence type="ECO:0000313" key="2">
    <source>
        <dbReference type="EMBL" id="PVI00165.1"/>
    </source>
</evidence>
<evidence type="ECO:0000313" key="3">
    <source>
        <dbReference type="Proteomes" id="UP000244855"/>
    </source>
</evidence>
<protein>
    <submittedName>
        <fullName evidence="2">Uncharacterized protein</fullName>
    </submittedName>
</protein>
<keyword evidence="3" id="KW-1185">Reference proteome</keyword>